<evidence type="ECO:0000256" key="2">
    <source>
        <dbReference type="SAM" id="Phobius"/>
    </source>
</evidence>
<feature type="transmembrane region" description="Helical" evidence="2">
    <location>
        <begin position="152"/>
        <end position="174"/>
    </location>
</feature>
<feature type="transmembrane region" description="Helical" evidence="2">
    <location>
        <begin position="194"/>
        <end position="212"/>
    </location>
</feature>
<comment type="caution">
    <text evidence="3">The sequence shown here is derived from an EMBL/GenBank/DDBJ whole genome shotgun (WGS) entry which is preliminary data.</text>
</comment>
<feature type="non-terminal residue" evidence="3">
    <location>
        <position position="1"/>
    </location>
</feature>
<dbReference type="EMBL" id="CAJNJA010028583">
    <property type="protein sequence ID" value="CAE7606456.1"/>
    <property type="molecule type" value="Genomic_DNA"/>
</dbReference>
<feature type="transmembrane region" description="Helical" evidence="2">
    <location>
        <begin position="224"/>
        <end position="243"/>
    </location>
</feature>
<feature type="transmembrane region" description="Helical" evidence="2">
    <location>
        <begin position="128"/>
        <end position="146"/>
    </location>
</feature>
<gene>
    <name evidence="3" type="ORF">SNEC2469_LOCUS17311</name>
</gene>
<organism evidence="3 4">
    <name type="scientific">Symbiodinium necroappetens</name>
    <dbReference type="NCBI Taxonomy" id="1628268"/>
    <lineage>
        <taxon>Eukaryota</taxon>
        <taxon>Sar</taxon>
        <taxon>Alveolata</taxon>
        <taxon>Dinophyceae</taxon>
        <taxon>Suessiales</taxon>
        <taxon>Symbiodiniaceae</taxon>
        <taxon>Symbiodinium</taxon>
    </lineage>
</organism>
<dbReference type="Proteomes" id="UP000601435">
    <property type="component" value="Unassembled WGS sequence"/>
</dbReference>
<reference evidence="3" key="1">
    <citation type="submission" date="2021-02" db="EMBL/GenBank/DDBJ databases">
        <authorList>
            <person name="Dougan E. K."/>
            <person name="Rhodes N."/>
            <person name="Thang M."/>
            <person name="Chan C."/>
        </authorList>
    </citation>
    <scope>NUCLEOTIDE SEQUENCE</scope>
</reference>
<sequence>MAVVSVGNDLQTPIEVKLRSGKWQVVYPQRSWDVEVPDVVATSVQIRLRENPALKGSCKVTDGSSELWASVDFEAFSREAKGRDRAEARELAREGKRRKEAQMRTEKMIQEAAAEKRNTDALERLQKFAVVTCFPLVLLIICVAIPPGSALAAALLASATLPLCCCFSPLIVGLSWRRENDDFFLGKYAVRARFGFRLLGFLALALLLLMTVQHALQGFSWTAAILWPVPLFCGGGFVVYFLSGDFGLDDEEKATLEQEREEAQREISNRTIRFEGRVVCERGRPCVASWPGKYAGAWESLVSQGRNGQVSAAVVFLPEGTDDYGQCDSIPEAEGLPGTCWCTPLYGEQKPWGCRWFTKWRQNIETAVESGAELEVYYFQNHVGKGKVESFNTAGDDNLHREKVNKKQCDFEESPEFKQALDAGLGNLSQEPRGDGSSQHSREARRLFLASLSETERQYLATAEGLGNSQKAEVAWLEKKGYTYWEVDVSTWLPGEGVERYVPISGEREPQIYGRSSAPTPDSKLAHSDFERSCLRNSAALGQDDVSLNLDISRI</sequence>
<protein>
    <submittedName>
        <fullName evidence="3">Uncharacterized protein</fullName>
    </submittedName>
</protein>
<evidence type="ECO:0000256" key="1">
    <source>
        <dbReference type="SAM" id="Coils"/>
    </source>
</evidence>
<keyword evidence="2" id="KW-0812">Transmembrane</keyword>
<proteinExistence type="predicted"/>
<keyword evidence="2" id="KW-1133">Transmembrane helix</keyword>
<name>A0A812V4T7_9DINO</name>
<keyword evidence="2" id="KW-0472">Membrane</keyword>
<keyword evidence="4" id="KW-1185">Reference proteome</keyword>
<feature type="non-terminal residue" evidence="3">
    <location>
        <position position="555"/>
    </location>
</feature>
<accession>A0A812V4T7</accession>
<dbReference type="AlphaFoldDB" id="A0A812V4T7"/>
<dbReference type="OrthoDB" id="417611at2759"/>
<evidence type="ECO:0000313" key="4">
    <source>
        <dbReference type="Proteomes" id="UP000601435"/>
    </source>
</evidence>
<evidence type="ECO:0000313" key="3">
    <source>
        <dbReference type="EMBL" id="CAE7606456.1"/>
    </source>
</evidence>
<feature type="coiled-coil region" evidence="1">
    <location>
        <begin position="246"/>
        <end position="273"/>
    </location>
</feature>
<keyword evidence="1" id="KW-0175">Coiled coil</keyword>